<protein>
    <recommendedName>
        <fullName evidence="3">Short subunit dehydrogenase</fullName>
    </recommendedName>
</protein>
<accession>A0ABP9PAP1</accession>
<keyword evidence="2" id="KW-1185">Reference proteome</keyword>
<reference evidence="2" key="1">
    <citation type="journal article" date="2019" name="Int. J. Syst. Evol. Microbiol.">
        <title>The Global Catalogue of Microorganisms (GCM) 10K type strain sequencing project: providing services to taxonomists for standard genome sequencing and annotation.</title>
        <authorList>
            <consortium name="The Broad Institute Genomics Platform"/>
            <consortium name="The Broad Institute Genome Sequencing Center for Infectious Disease"/>
            <person name="Wu L."/>
            <person name="Ma J."/>
        </authorList>
    </citation>
    <scope>NUCLEOTIDE SEQUENCE [LARGE SCALE GENOMIC DNA]</scope>
    <source>
        <strain evidence="2">JCM 18302</strain>
    </source>
</reference>
<gene>
    <name evidence="1" type="ORF">GCM10023320_84460</name>
</gene>
<sequence length="61" mass="6055">MPSASPAPLADPSTDLQLHGTRAVVTGGSRGIGSATARRLAAAGARVVAVARTQVDDVRSS</sequence>
<dbReference type="SUPFAM" id="SSF51735">
    <property type="entry name" value="NAD(P)-binding Rossmann-fold domains"/>
    <property type="match status" value="1"/>
</dbReference>
<dbReference type="EMBL" id="BAABJO010000080">
    <property type="protein sequence ID" value="GAA5143505.1"/>
    <property type="molecule type" value="Genomic_DNA"/>
</dbReference>
<dbReference type="Proteomes" id="UP001500804">
    <property type="component" value="Unassembled WGS sequence"/>
</dbReference>
<evidence type="ECO:0008006" key="3">
    <source>
        <dbReference type="Google" id="ProtNLM"/>
    </source>
</evidence>
<dbReference type="Gene3D" id="3.40.50.720">
    <property type="entry name" value="NAD(P)-binding Rossmann-like Domain"/>
    <property type="match status" value="1"/>
</dbReference>
<dbReference type="InterPro" id="IPR036291">
    <property type="entry name" value="NAD(P)-bd_dom_sf"/>
</dbReference>
<dbReference type="Pfam" id="PF00106">
    <property type="entry name" value="adh_short"/>
    <property type="match status" value="1"/>
</dbReference>
<name>A0ABP9PAP1_9PSEU</name>
<proteinExistence type="predicted"/>
<evidence type="ECO:0000313" key="2">
    <source>
        <dbReference type="Proteomes" id="UP001500804"/>
    </source>
</evidence>
<dbReference type="InterPro" id="IPR002347">
    <property type="entry name" value="SDR_fam"/>
</dbReference>
<dbReference type="RefSeq" id="WP_345613691.1">
    <property type="nucleotide sequence ID" value="NZ_BAABJO010000080.1"/>
</dbReference>
<comment type="caution">
    <text evidence="1">The sequence shown here is derived from an EMBL/GenBank/DDBJ whole genome shotgun (WGS) entry which is preliminary data.</text>
</comment>
<organism evidence="1 2">
    <name type="scientific">Pseudonocardia adelaidensis</name>
    <dbReference type="NCBI Taxonomy" id="648754"/>
    <lineage>
        <taxon>Bacteria</taxon>
        <taxon>Bacillati</taxon>
        <taxon>Actinomycetota</taxon>
        <taxon>Actinomycetes</taxon>
        <taxon>Pseudonocardiales</taxon>
        <taxon>Pseudonocardiaceae</taxon>
        <taxon>Pseudonocardia</taxon>
    </lineage>
</organism>
<evidence type="ECO:0000313" key="1">
    <source>
        <dbReference type="EMBL" id="GAA5143505.1"/>
    </source>
</evidence>